<dbReference type="Proteomes" id="UP000053342">
    <property type="component" value="Unassembled WGS sequence"/>
</dbReference>
<organism evidence="2 3">
    <name type="scientific">Exophiala oligosperma</name>
    <dbReference type="NCBI Taxonomy" id="215243"/>
    <lineage>
        <taxon>Eukaryota</taxon>
        <taxon>Fungi</taxon>
        <taxon>Dikarya</taxon>
        <taxon>Ascomycota</taxon>
        <taxon>Pezizomycotina</taxon>
        <taxon>Eurotiomycetes</taxon>
        <taxon>Chaetothyriomycetidae</taxon>
        <taxon>Chaetothyriales</taxon>
        <taxon>Herpotrichiellaceae</taxon>
        <taxon>Exophiala</taxon>
    </lineage>
</organism>
<dbReference type="STRING" id="215243.A0A0D2DCX9"/>
<sequence>MYRKRNGSLGFSFTRFAHAAVPNFFEDESPVRTADLTAYRRDMCYMHQIASTDPYALDERSFYVAGVVDSESVSRKVYKALKKYTILGNDGIVDTHKIGPRFPHQLAMLNIPRQKELVGMLFWWEEECQRLRKLNAEEKELDGLIADAEARVAVGTEGDDCSGRREDDRGAKLALDQLRFARERVRMKKRQRPSQRRVDVEQDKDDIVMAFHGRSKSVPNMTGQLSGMTDPSNDINRRGVEEAPREDHGPPPGYLPST</sequence>
<dbReference type="HOGENOM" id="CLU_1156268_0_0_1"/>
<feature type="region of interest" description="Disordered" evidence="1">
    <location>
        <begin position="216"/>
        <end position="258"/>
    </location>
</feature>
<dbReference type="EMBL" id="KN847338">
    <property type="protein sequence ID" value="KIW40325.1"/>
    <property type="molecule type" value="Genomic_DNA"/>
</dbReference>
<evidence type="ECO:0000256" key="1">
    <source>
        <dbReference type="SAM" id="MobiDB-lite"/>
    </source>
</evidence>
<gene>
    <name evidence="2" type="ORF">PV06_07532</name>
</gene>
<dbReference type="AlphaFoldDB" id="A0A0D2DCX9"/>
<dbReference type="OrthoDB" id="5244524at2759"/>
<protein>
    <submittedName>
        <fullName evidence="2">Uncharacterized protein</fullName>
    </submittedName>
</protein>
<reference evidence="2 3" key="1">
    <citation type="submission" date="2015-01" db="EMBL/GenBank/DDBJ databases">
        <title>The Genome Sequence of Exophiala oligosperma CBS72588.</title>
        <authorList>
            <consortium name="The Broad Institute Genomics Platform"/>
            <person name="Cuomo C."/>
            <person name="de Hoog S."/>
            <person name="Gorbushina A."/>
            <person name="Stielow B."/>
            <person name="Teixiera M."/>
            <person name="Abouelleil A."/>
            <person name="Chapman S.B."/>
            <person name="Priest M."/>
            <person name="Young S.K."/>
            <person name="Wortman J."/>
            <person name="Nusbaum C."/>
            <person name="Birren B."/>
        </authorList>
    </citation>
    <scope>NUCLEOTIDE SEQUENCE [LARGE SCALE GENOMIC DNA]</scope>
    <source>
        <strain evidence="2 3">CBS 72588</strain>
    </source>
</reference>
<name>A0A0D2DCX9_9EURO</name>
<proteinExistence type="predicted"/>
<feature type="compositionally biased region" description="Polar residues" evidence="1">
    <location>
        <begin position="217"/>
        <end position="234"/>
    </location>
</feature>
<dbReference type="GeneID" id="27359606"/>
<dbReference type="VEuPathDB" id="FungiDB:PV06_07532"/>
<keyword evidence="3" id="KW-1185">Reference proteome</keyword>
<accession>A0A0D2DCX9</accession>
<evidence type="ECO:0000313" key="2">
    <source>
        <dbReference type="EMBL" id="KIW40325.1"/>
    </source>
</evidence>
<feature type="compositionally biased region" description="Basic and acidic residues" evidence="1">
    <location>
        <begin position="235"/>
        <end position="249"/>
    </location>
</feature>
<evidence type="ECO:0000313" key="3">
    <source>
        <dbReference type="Proteomes" id="UP000053342"/>
    </source>
</evidence>
<dbReference type="RefSeq" id="XP_016260541.1">
    <property type="nucleotide sequence ID" value="XM_016408787.1"/>
</dbReference>